<feature type="domain" description="Zinc-ribbon 15" evidence="1">
    <location>
        <begin position="30"/>
        <end position="118"/>
    </location>
</feature>
<sequence>MFFIVGIASGAHDLGLRRCGYFPCCSGGGAMAAVTCTFQQFTLFFIPLFRFGKRYFVTCPSCGAVYELAKDEGRKIEKDPMTEINPDKMYVVQGASRKTCPSCGCAVDPNSRYCPNCGTRLM</sequence>
<proteinExistence type="predicted"/>
<dbReference type="InterPro" id="IPR031493">
    <property type="entry name" value="Zinc_ribbon_15"/>
</dbReference>
<keyword evidence="3" id="KW-1185">Reference proteome</keyword>
<organism evidence="2 3">
    <name type="scientific">Caproiciproducens faecalis</name>
    <dbReference type="NCBI Taxonomy" id="2820301"/>
    <lineage>
        <taxon>Bacteria</taxon>
        <taxon>Bacillati</taxon>
        <taxon>Bacillota</taxon>
        <taxon>Clostridia</taxon>
        <taxon>Eubacteriales</taxon>
        <taxon>Acutalibacteraceae</taxon>
        <taxon>Caproiciproducens</taxon>
    </lineage>
</organism>
<protein>
    <submittedName>
        <fullName evidence="2">Zinc ribbon domain-containing protein</fullName>
    </submittedName>
</protein>
<evidence type="ECO:0000313" key="2">
    <source>
        <dbReference type="EMBL" id="MBW7573583.1"/>
    </source>
</evidence>
<evidence type="ECO:0000259" key="1">
    <source>
        <dbReference type="Pfam" id="PF17032"/>
    </source>
</evidence>
<dbReference type="Proteomes" id="UP000719942">
    <property type="component" value="Unassembled WGS sequence"/>
</dbReference>
<dbReference type="Pfam" id="PF17032">
    <property type="entry name" value="Zn_ribbon_15"/>
    <property type="match status" value="1"/>
</dbReference>
<name>A0ABS7DQL2_9FIRM</name>
<accession>A0ABS7DQL2</accession>
<reference evidence="2 3" key="1">
    <citation type="submission" date="2021-03" db="EMBL/GenBank/DDBJ databases">
        <title>Caproiciproducens sp. nov. isolated from feces of cow.</title>
        <authorList>
            <person name="Choi J.-Y."/>
        </authorList>
    </citation>
    <scope>NUCLEOTIDE SEQUENCE [LARGE SCALE GENOMIC DNA]</scope>
    <source>
        <strain evidence="2 3">AGMB10547</strain>
    </source>
</reference>
<evidence type="ECO:0000313" key="3">
    <source>
        <dbReference type="Proteomes" id="UP000719942"/>
    </source>
</evidence>
<comment type="caution">
    <text evidence="2">The sequence shown here is derived from an EMBL/GenBank/DDBJ whole genome shotgun (WGS) entry which is preliminary data.</text>
</comment>
<dbReference type="RefSeq" id="WP_219965992.1">
    <property type="nucleotide sequence ID" value="NZ_JAGFNZ010000005.1"/>
</dbReference>
<dbReference type="EMBL" id="JAGFNZ010000005">
    <property type="protein sequence ID" value="MBW7573583.1"/>
    <property type="molecule type" value="Genomic_DNA"/>
</dbReference>
<gene>
    <name evidence="2" type="ORF">J5W02_12260</name>
</gene>